<accession>A0ABP1BFQ1</accession>
<keyword evidence="3" id="KW-1185">Reference proteome</keyword>
<proteinExistence type="predicted"/>
<feature type="compositionally biased region" description="Low complexity" evidence="1">
    <location>
        <begin position="66"/>
        <end position="78"/>
    </location>
</feature>
<evidence type="ECO:0000313" key="3">
    <source>
        <dbReference type="Proteomes" id="UP001497522"/>
    </source>
</evidence>
<evidence type="ECO:0000256" key="1">
    <source>
        <dbReference type="SAM" id="MobiDB-lite"/>
    </source>
</evidence>
<evidence type="ECO:0000313" key="2">
    <source>
        <dbReference type="EMBL" id="CAK9874236.1"/>
    </source>
</evidence>
<gene>
    <name evidence="2" type="ORF">CSSPJE1EN2_LOCUS16677</name>
</gene>
<feature type="compositionally biased region" description="Acidic residues" evidence="1">
    <location>
        <begin position="85"/>
        <end position="97"/>
    </location>
</feature>
<dbReference type="Proteomes" id="UP001497522">
    <property type="component" value="Chromosome 4"/>
</dbReference>
<dbReference type="EMBL" id="OZ023705">
    <property type="protein sequence ID" value="CAK9874236.1"/>
    <property type="molecule type" value="Genomic_DNA"/>
</dbReference>
<reference evidence="2" key="1">
    <citation type="submission" date="2024-03" db="EMBL/GenBank/DDBJ databases">
        <authorList>
            <consortium name="ELIXIR-Norway"/>
            <consortium name="Elixir Norway"/>
        </authorList>
    </citation>
    <scope>NUCLEOTIDE SEQUENCE</scope>
</reference>
<sequence length="97" mass="10630">MDSRESDDSSSHSKQKYEEAQGDLNSLIKHMSDDNSTFYGSAPEEFWCHVSSPPTDMVEDCESEASKSLSSEASDSQAMQFIDPSELEIGEEIAEGG</sequence>
<feature type="compositionally biased region" description="Basic and acidic residues" evidence="1">
    <location>
        <begin position="1"/>
        <end position="19"/>
    </location>
</feature>
<name>A0ABP1BFQ1_9BRYO</name>
<organism evidence="2 3">
    <name type="scientific">Sphagnum jensenii</name>
    <dbReference type="NCBI Taxonomy" id="128206"/>
    <lineage>
        <taxon>Eukaryota</taxon>
        <taxon>Viridiplantae</taxon>
        <taxon>Streptophyta</taxon>
        <taxon>Embryophyta</taxon>
        <taxon>Bryophyta</taxon>
        <taxon>Sphagnophytina</taxon>
        <taxon>Sphagnopsida</taxon>
        <taxon>Sphagnales</taxon>
        <taxon>Sphagnaceae</taxon>
        <taxon>Sphagnum</taxon>
    </lineage>
</organism>
<feature type="region of interest" description="Disordered" evidence="1">
    <location>
        <begin position="1"/>
        <end position="31"/>
    </location>
</feature>
<feature type="region of interest" description="Disordered" evidence="1">
    <location>
        <begin position="55"/>
        <end position="97"/>
    </location>
</feature>
<protein>
    <submittedName>
        <fullName evidence="2">Uncharacterized protein</fullName>
    </submittedName>
</protein>